<evidence type="ECO:0000313" key="2">
    <source>
        <dbReference type="EMBL" id="SMB98030.1"/>
    </source>
</evidence>
<accession>A0A1W1VXQ3</accession>
<keyword evidence="1" id="KW-1133">Transmembrane helix</keyword>
<dbReference type="EMBL" id="LT838272">
    <property type="protein sequence ID" value="SMB98030.1"/>
    <property type="molecule type" value="Genomic_DNA"/>
</dbReference>
<keyword evidence="1" id="KW-0812">Transmembrane</keyword>
<feature type="transmembrane region" description="Helical" evidence="1">
    <location>
        <begin position="173"/>
        <end position="197"/>
    </location>
</feature>
<protein>
    <submittedName>
        <fullName evidence="2">Uncharacterized protein</fullName>
    </submittedName>
</protein>
<proteinExistence type="predicted"/>
<keyword evidence="1" id="KW-0472">Membrane</keyword>
<reference evidence="2 3" key="1">
    <citation type="submission" date="2017-04" db="EMBL/GenBank/DDBJ databases">
        <authorList>
            <person name="Afonso C.L."/>
            <person name="Miller P.J."/>
            <person name="Scott M.A."/>
            <person name="Spackman E."/>
            <person name="Goraichik I."/>
            <person name="Dimitrov K.M."/>
            <person name="Suarez D.L."/>
            <person name="Swayne D.E."/>
        </authorList>
    </citation>
    <scope>NUCLEOTIDE SEQUENCE [LARGE SCALE GENOMIC DNA]</scope>
    <source>
        <strain evidence="2 3">ToBE</strain>
    </source>
</reference>
<keyword evidence="3" id="KW-1185">Reference proteome</keyword>
<dbReference type="AlphaFoldDB" id="A0A1W1VXQ3"/>
<dbReference type="OrthoDB" id="1726368at2"/>
<organism evidence="2 3">
    <name type="scientific">Thermanaeromonas toyohensis ToBE</name>
    <dbReference type="NCBI Taxonomy" id="698762"/>
    <lineage>
        <taxon>Bacteria</taxon>
        <taxon>Bacillati</taxon>
        <taxon>Bacillota</taxon>
        <taxon>Clostridia</taxon>
        <taxon>Neomoorellales</taxon>
        <taxon>Neomoorellaceae</taxon>
        <taxon>Thermanaeromonas</taxon>
    </lineage>
</organism>
<sequence>MAVLENNIAPQFARKTPPSLSQASGFASKGMASLNKIRRGRANVSRDWWEGFGPTSAVPTVVHSALPILEEEKPIDYNKGMKAQSSPAKVFGGIVRAREMIDMDWQEKYLDKLNQDIGDIKASLKSTEDRIAHMINQTLSEMRDRDNQRHAEILALRSDIQAIRTDNAETRRWIIAMVISAIGVALAAIIGIASIVYQALIK</sequence>
<gene>
    <name evidence="2" type="ORF">SAMN00808754_2086</name>
</gene>
<dbReference type="RefSeq" id="WP_084665657.1">
    <property type="nucleotide sequence ID" value="NZ_LT838272.1"/>
</dbReference>
<dbReference type="STRING" id="698762.SAMN00808754_2086"/>
<evidence type="ECO:0000256" key="1">
    <source>
        <dbReference type="SAM" id="Phobius"/>
    </source>
</evidence>
<name>A0A1W1VXQ3_9FIRM</name>
<dbReference type="Proteomes" id="UP000192569">
    <property type="component" value="Chromosome I"/>
</dbReference>
<evidence type="ECO:0000313" key="3">
    <source>
        <dbReference type="Proteomes" id="UP000192569"/>
    </source>
</evidence>